<evidence type="ECO:0000313" key="8">
    <source>
        <dbReference type="EMBL" id="KRF99668.1"/>
    </source>
</evidence>
<dbReference type="SMART" id="SM00353">
    <property type="entry name" value="HLH"/>
    <property type="match status" value="1"/>
</dbReference>
<dbReference type="STRING" id="7260.A0A0Q9WUZ8"/>
<gene>
    <name evidence="8" type="primary">Dwil\GK10211</name>
    <name evidence="8" type="ORF">Dwil_GK10211</name>
</gene>
<proteinExistence type="predicted"/>
<organism evidence="8 9">
    <name type="scientific">Drosophila willistoni</name>
    <name type="common">Fruit fly</name>
    <dbReference type="NCBI Taxonomy" id="7260"/>
    <lineage>
        <taxon>Eukaryota</taxon>
        <taxon>Metazoa</taxon>
        <taxon>Ecdysozoa</taxon>
        <taxon>Arthropoda</taxon>
        <taxon>Hexapoda</taxon>
        <taxon>Insecta</taxon>
        <taxon>Pterygota</taxon>
        <taxon>Neoptera</taxon>
        <taxon>Endopterygota</taxon>
        <taxon>Diptera</taxon>
        <taxon>Brachycera</taxon>
        <taxon>Muscomorpha</taxon>
        <taxon>Ephydroidea</taxon>
        <taxon>Drosophilidae</taxon>
        <taxon>Drosophila</taxon>
        <taxon>Sophophora</taxon>
    </lineage>
</organism>
<evidence type="ECO:0000256" key="3">
    <source>
        <dbReference type="ARBA" id="ARBA00023125"/>
    </source>
</evidence>
<evidence type="ECO:0000259" key="7">
    <source>
        <dbReference type="PROSITE" id="PS50888"/>
    </source>
</evidence>
<feature type="domain" description="BHLH" evidence="7">
    <location>
        <begin position="225"/>
        <end position="278"/>
    </location>
</feature>
<feature type="non-terminal residue" evidence="8">
    <location>
        <position position="372"/>
    </location>
</feature>
<dbReference type="InterPro" id="IPR011598">
    <property type="entry name" value="bHLH_dom"/>
</dbReference>
<dbReference type="EMBL" id="CH964239">
    <property type="protein sequence ID" value="KRF99668.1"/>
    <property type="molecule type" value="Genomic_DNA"/>
</dbReference>
<evidence type="ECO:0000256" key="4">
    <source>
        <dbReference type="ARBA" id="ARBA00023163"/>
    </source>
</evidence>
<dbReference type="GO" id="GO:0051726">
    <property type="term" value="P:regulation of cell cycle"/>
    <property type="evidence" value="ECO:0007669"/>
    <property type="project" value="EnsemblMetazoa"/>
</dbReference>
<accession>A0A0Q9WUZ8</accession>
<dbReference type="GO" id="GO:0005634">
    <property type="term" value="C:nucleus"/>
    <property type="evidence" value="ECO:0007669"/>
    <property type="project" value="UniProtKB-SubCell"/>
</dbReference>
<keyword evidence="2" id="KW-0805">Transcription regulation</keyword>
<feature type="region of interest" description="Disordered" evidence="6">
    <location>
        <begin position="207"/>
        <end position="233"/>
    </location>
</feature>
<dbReference type="GO" id="GO:0000978">
    <property type="term" value="F:RNA polymerase II cis-regulatory region sequence-specific DNA binding"/>
    <property type="evidence" value="ECO:0007669"/>
    <property type="project" value="TreeGrafter"/>
</dbReference>
<evidence type="ECO:0000313" key="9">
    <source>
        <dbReference type="Proteomes" id="UP000007798"/>
    </source>
</evidence>
<keyword evidence="3" id="KW-0238">DNA-binding</keyword>
<dbReference type="GO" id="GO:0000122">
    <property type="term" value="P:negative regulation of transcription by RNA polymerase II"/>
    <property type="evidence" value="ECO:0007669"/>
    <property type="project" value="EnsemblMetazoa"/>
</dbReference>
<sequence length="372" mass="38737">MLAGGGIKVLLQAAKFIEQRDKNHQPSPPQSSLILPQQQQLQHNNSNNTTIWIMTSSSASSSTTASSSSPSPPIINNSATTISCINGQLEAVISSSRHSEGRNAIISAQSQQISGLIIGNAVDAHMSYVGGIRGGQGGGGGGAATLTPSTFNGASYRQLINGQSQGATTASASASSSLSSIVVASGAAAISNVSSSAPVTGSQLAAAAGAGGRRRTISSNSNGAGTREVHNKLEKNRRAHLKECYDKLKNELLLKDEDRKKISNLVILEKAYKIVKQLDRHEREQDVELERQAKKKIELQKRLNSLKRDTTDQSIPINDKDVNEAVCLATTSTAVAGVAVVRPILFDGTTSPIICGATGLATAGPTTTAAMS</sequence>
<dbReference type="eggNOG" id="KOG2483">
    <property type="taxonomic scope" value="Eukaryota"/>
</dbReference>
<keyword evidence="9" id="KW-1185">Reference proteome</keyword>
<dbReference type="OrthoDB" id="5920083at2759"/>
<dbReference type="GO" id="GO:0000981">
    <property type="term" value="F:DNA-binding transcription factor activity, RNA polymerase II-specific"/>
    <property type="evidence" value="ECO:0007669"/>
    <property type="project" value="TreeGrafter"/>
</dbReference>
<dbReference type="Gene3D" id="4.10.280.10">
    <property type="entry name" value="Helix-loop-helix DNA-binding domain"/>
    <property type="match status" value="1"/>
</dbReference>
<protein>
    <recommendedName>
        <fullName evidence="7">BHLH domain-containing protein</fullName>
    </recommendedName>
</protein>
<evidence type="ECO:0000256" key="6">
    <source>
        <dbReference type="SAM" id="MobiDB-lite"/>
    </source>
</evidence>
<dbReference type="SUPFAM" id="SSF47459">
    <property type="entry name" value="HLH, helix-loop-helix DNA-binding domain"/>
    <property type="match status" value="1"/>
</dbReference>
<dbReference type="Pfam" id="PF00010">
    <property type="entry name" value="HLH"/>
    <property type="match status" value="1"/>
</dbReference>
<dbReference type="GO" id="GO:0046982">
    <property type="term" value="F:protein heterodimerization activity"/>
    <property type="evidence" value="ECO:0007669"/>
    <property type="project" value="EnsemblMetazoa"/>
</dbReference>
<dbReference type="AlphaFoldDB" id="A0A0Q9WUZ8"/>
<dbReference type="PANTHER" id="PTHR11969">
    <property type="entry name" value="MAX DIMERIZATION, MAD"/>
    <property type="match status" value="1"/>
</dbReference>
<dbReference type="InParanoid" id="A0A0Q9WUZ8"/>
<keyword evidence="4" id="KW-0804">Transcription</keyword>
<dbReference type="Proteomes" id="UP000007798">
    <property type="component" value="Unassembled WGS sequence"/>
</dbReference>
<evidence type="ECO:0000256" key="1">
    <source>
        <dbReference type="ARBA" id="ARBA00004123"/>
    </source>
</evidence>
<dbReference type="GO" id="GO:0030308">
    <property type="term" value="P:negative regulation of cell growth"/>
    <property type="evidence" value="ECO:0007669"/>
    <property type="project" value="EnsemblMetazoa"/>
</dbReference>
<evidence type="ECO:0000256" key="2">
    <source>
        <dbReference type="ARBA" id="ARBA00023015"/>
    </source>
</evidence>
<evidence type="ECO:0000256" key="5">
    <source>
        <dbReference type="ARBA" id="ARBA00023242"/>
    </source>
</evidence>
<keyword evidence="5" id="KW-0539">Nucleus</keyword>
<name>A0A0Q9WUZ8_DROWI</name>
<reference evidence="8 9" key="1">
    <citation type="journal article" date="2007" name="Nature">
        <title>Evolution of genes and genomes on the Drosophila phylogeny.</title>
        <authorList>
            <consortium name="Drosophila 12 Genomes Consortium"/>
            <person name="Clark A.G."/>
            <person name="Eisen M.B."/>
            <person name="Smith D.R."/>
            <person name="Bergman C.M."/>
            <person name="Oliver B."/>
            <person name="Markow T.A."/>
            <person name="Kaufman T.C."/>
            <person name="Kellis M."/>
            <person name="Gelbart W."/>
            <person name="Iyer V.N."/>
            <person name="Pollard D.A."/>
            <person name="Sackton T.B."/>
            <person name="Larracuente A.M."/>
            <person name="Singh N.D."/>
            <person name="Abad J.P."/>
            <person name="Abt D.N."/>
            <person name="Adryan B."/>
            <person name="Aguade M."/>
            <person name="Akashi H."/>
            <person name="Anderson W.W."/>
            <person name="Aquadro C.F."/>
            <person name="Ardell D.H."/>
            <person name="Arguello R."/>
            <person name="Artieri C.G."/>
            <person name="Barbash D.A."/>
            <person name="Barker D."/>
            <person name="Barsanti P."/>
            <person name="Batterham P."/>
            <person name="Batzoglou S."/>
            <person name="Begun D."/>
            <person name="Bhutkar A."/>
            <person name="Blanco E."/>
            <person name="Bosak S.A."/>
            <person name="Bradley R.K."/>
            <person name="Brand A.D."/>
            <person name="Brent M.R."/>
            <person name="Brooks A.N."/>
            <person name="Brown R.H."/>
            <person name="Butlin R.K."/>
            <person name="Caggese C."/>
            <person name="Calvi B.R."/>
            <person name="Bernardo de Carvalho A."/>
            <person name="Caspi A."/>
            <person name="Castrezana S."/>
            <person name="Celniker S.E."/>
            <person name="Chang J.L."/>
            <person name="Chapple C."/>
            <person name="Chatterji S."/>
            <person name="Chinwalla A."/>
            <person name="Civetta A."/>
            <person name="Clifton S.W."/>
            <person name="Comeron J.M."/>
            <person name="Costello J.C."/>
            <person name="Coyne J.A."/>
            <person name="Daub J."/>
            <person name="David R.G."/>
            <person name="Delcher A.L."/>
            <person name="Delehaunty K."/>
            <person name="Do C.B."/>
            <person name="Ebling H."/>
            <person name="Edwards K."/>
            <person name="Eickbush T."/>
            <person name="Evans J.D."/>
            <person name="Filipski A."/>
            <person name="Findeiss S."/>
            <person name="Freyhult E."/>
            <person name="Fulton L."/>
            <person name="Fulton R."/>
            <person name="Garcia A.C."/>
            <person name="Gardiner A."/>
            <person name="Garfield D.A."/>
            <person name="Garvin B.E."/>
            <person name="Gibson G."/>
            <person name="Gilbert D."/>
            <person name="Gnerre S."/>
            <person name="Godfrey J."/>
            <person name="Good R."/>
            <person name="Gotea V."/>
            <person name="Gravely B."/>
            <person name="Greenberg A.J."/>
            <person name="Griffiths-Jones S."/>
            <person name="Gross S."/>
            <person name="Guigo R."/>
            <person name="Gustafson E.A."/>
            <person name="Haerty W."/>
            <person name="Hahn M.W."/>
            <person name="Halligan D.L."/>
            <person name="Halpern A.L."/>
            <person name="Halter G.M."/>
            <person name="Han M.V."/>
            <person name="Heger A."/>
            <person name="Hillier L."/>
            <person name="Hinrichs A.S."/>
            <person name="Holmes I."/>
            <person name="Hoskins R.A."/>
            <person name="Hubisz M.J."/>
            <person name="Hultmark D."/>
            <person name="Huntley M.A."/>
            <person name="Jaffe D.B."/>
            <person name="Jagadeeshan S."/>
            <person name="Jeck W.R."/>
            <person name="Johnson J."/>
            <person name="Jones C.D."/>
            <person name="Jordan W.C."/>
            <person name="Karpen G.H."/>
            <person name="Kataoka E."/>
            <person name="Keightley P.D."/>
            <person name="Kheradpour P."/>
            <person name="Kirkness E.F."/>
            <person name="Koerich L.B."/>
            <person name="Kristiansen K."/>
            <person name="Kudrna D."/>
            <person name="Kulathinal R.J."/>
            <person name="Kumar S."/>
            <person name="Kwok R."/>
            <person name="Lander E."/>
            <person name="Langley C.H."/>
            <person name="Lapoint R."/>
            <person name="Lazzaro B.P."/>
            <person name="Lee S.J."/>
            <person name="Levesque L."/>
            <person name="Li R."/>
            <person name="Lin C.F."/>
            <person name="Lin M.F."/>
            <person name="Lindblad-Toh K."/>
            <person name="Llopart A."/>
            <person name="Long M."/>
            <person name="Low L."/>
            <person name="Lozovsky E."/>
            <person name="Lu J."/>
            <person name="Luo M."/>
            <person name="Machado C.A."/>
            <person name="Makalowski W."/>
            <person name="Marzo M."/>
            <person name="Matsuda M."/>
            <person name="Matzkin L."/>
            <person name="McAllister B."/>
            <person name="McBride C.S."/>
            <person name="McKernan B."/>
            <person name="McKernan K."/>
            <person name="Mendez-Lago M."/>
            <person name="Minx P."/>
            <person name="Mollenhauer M.U."/>
            <person name="Montooth K."/>
            <person name="Mount S.M."/>
            <person name="Mu X."/>
            <person name="Myers E."/>
            <person name="Negre B."/>
            <person name="Newfeld S."/>
            <person name="Nielsen R."/>
            <person name="Noor M.A."/>
            <person name="O'Grady P."/>
            <person name="Pachter L."/>
            <person name="Papaceit M."/>
            <person name="Parisi M.J."/>
            <person name="Parisi M."/>
            <person name="Parts L."/>
            <person name="Pedersen J.S."/>
            <person name="Pesole G."/>
            <person name="Phillippy A.M."/>
            <person name="Ponting C.P."/>
            <person name="Pop M."/>
            <person name="Porcelli D."/>
            <person name="Powell J.R."/>
            <person name="Prohaska S."/>
            <person name="Pruitt K."/>
            <person name="Puig M."/>
            <person name="Quesneville H."/>
            <person name="Ram K.R."/>
            <person name="Rand D."/>
            <person name="Rasmussen M.D."/>
            <person name="Reed L.K."/>
            <person name="Reenan R."/>
            <person name="Reily A."/>
            <person name="Remington K.A."/>
            <person name="Rieger T.T."/>
            <person name="Ritchie M.G."/>
            <person name="Robin C."/>
            <person name="Rogers Y.H."/>
            <person name="Rohde C."/>
            <person name="Rozas J."/>
            <person name="Rubenfield M.J."/>
            <person name="Ruiz A."/>
            <person name="Russo S."/>
            <person name="Salzberg S.L."/>
            <person name="Sanchez-Gracia A."/>
            <person name="Saranga D.J."/>
            <person name="Sato H."/>
            <person name="Schaeffer S.W."/>
            <person name="Schatz M.C."/>
            <person name="Schlenke T."/>
            <person name="Schwartz R."/>
            <person name="Segarra C."/>
            <person name="Singh R.S."/>
            <person name="Sirot L."/>
            <person name="Sirota M."/>
            <person name="Sisneros N.B."/>
            <person name="Smith C.D."/>
            <person name="Smith T.F."/>
            <person name="Spieth J."/>
            <person name="Stage D.E."/>
            <person name="Stark A."/>
            <person name="Stephan W."/>
            <person name="Strausberg R.L."/>
            <person name="Strempel S."/>
            <person name="Sturgill D."/>
            <person name="Sutton G."/>
            <person name="Sutton G.G."/>
            <person name="Tao W."/>
            <person name="Teichmann S."/>
            <person name="Tobari Y.N."/>
            <person name="Tomimura Y."/>
            <person name="Tsolas J.M."/>
            <person name="Valente V.L."/>
            <person name="Venter E."/>
            <person name="Venter J.C."/>
            <person name="Vicario S."/>
            <person name="Vieira F.G."/>
            <person name="Vilella A.J."/>
            <person name="Villasante A."/>
            <person name="Walenz B."/>
            <person name="Wang J."/>
            <person name="Wasserman M."/>
            <person name="Watts T."/>
            <person name="Wilson D."/>
            <person name="Wilson R.K."/>
            <person name="Wing R.A."/>
            <person name="Wolfner M.F."/>
            <person name="Wong A."/>
            <person name="Wong G.K."/>
            <person name="Wu C.I."/>
            <person name="Wu G."/>
            <person name="Yamamoto D."/>
            <person name="Yang H.P."/>
            <person name="Yang S.P."/>
            <person name="Yorke J.A."/>
            <person name="Yoshida K."/>
            <person name="Zdobnov E."/>
            <person name="Zhang P."/>
            <person name="Zhang Y."/>
            <person name="Zimin A.V."/>
            <person name="Baldwin J."/>
            <person name="Abdouelleil A."/>
            <person name="Abdulkadir J."/>
            <person name="Abebe A."/>
            <person name="Abera B."/>
            <person name="Abreu J."/>
            <person name="Acer S.C."/>
            <person name="Aftuck L."/>
            <person name="Alexander A."/>
            <person name="An P."/>
            <person name="Anderson E."/>
            <person name="Anderson S."/>
            <person name="Arachi H."/>
            <person name="Azer M."/>
            <person name="Bachantsang P."/>
            <person name="Barry A."/>
            <person name="Bayul T."/>
            <person name="Berlin A."/>
            <person name="Bessette D."/>
            <person name="Bloom T."/>
            <person name="Blye J."/>
            <person name="Boguslavskiy L."/>
            <person name="Bonnet C."/>
            <person name="Boukhgalter B."/>
            <person name="Bourzgui I."/>
            <person name="Brown A."/>
            <person name="Cahill P."/>
            <person name="Channer S."/>
            <person name="Cheshatsang Y."/>
            <person name="Chuda L."/>
            <person name="Citroen M."/>
            <person name="Collymore A."/>
            <person name="Cooke P."/>
            <person name="Costello M."/>
            <person name="D'Aco K."/>
            <person name="Daza R."/>
            <person name="De Haan G."/>
            <person name="DeGray S."/>
            <person name="DeMaso C."/>
            <person name="Dhargay N."/>
            <person name="Dooley K."/>
            <person name="Dooley E."/>
            <person name="Doricent M."/>
            <person name="Dorje P."/>
            <person name="Dorjee K."/>
            <person name="Dupes A."/>
            <person name="Elong R."/>
            <person name="Falk J."/>
            <person name="Farina A."/>
            <person name="Faro S."/>
            <person name="Ferguson D."/>
            <person name="Fisher S."/>
            <person name="Foley C.D."/>
            <person name="Franke A."/>
            <person name="Friedrich D."/>
            <person name="Gadbois L."/>
            <person name="Gearin G."/>
            <person name="Gearin C.R."/>
            <person name="Giannoukos G."/>
            <person name="Goode T."/>
            <person name="Graham J."/>
            <person name="Grandbois E."/>
            <person name="Grewal S."/>
            <person name="Gyaltsen K."/>
            <person name="Hafez N."/>
            <person name="Hagos B."/>
            <person name="Hall J."/>
            <person name="Henson C."/>
            <person name="Hollinger A."/>
            <person name="Honan T."/>
            <person name="Huard M.D."/>
            <person name="Hughes L."/>
            <person name="Hurhula B."/>
            <person name="Husby M.E."/>
            <person name="Kamat A."/>
            <person name="Kanga B."/>
            <person name="Kashin S."/>
            <person name="Khazanovich D."/>
            <person name="Kisner P."/>
            <person name="Lance K."/>
            <person name="Lara M."/>
            <person name="Lee W."/>
            <person name="Lennon N."/>
            <person name="Letendre F."/>
            <person name="LeVine R."/>
            <person name="Lipovsky A."/>
            <person name="Liu X."/>
            <person name="Liu J."/>
            <person name="Liu S."/>
            <person name="Lokyitsang T."/>
            <person name="Lokyitsang Y."/>
            <person name="Lubonja R."/>
            <person name="Lui A."/>
            <person name="MacDonald P."/>
            <person name="Magnisalis V."/>
            <person name="Maru K."/>
            <person name="Matthews C."/>
            <person name="McCusker W."/>
            <person name="McDonough S."/>
            <person name="Mehta T."/>
            <person name="Meldrim J."/>
            <person name="Meneus L."/>
            <person name="Mihai O."/>
            <person name="Mihalev A."/>
            <person name="Mihova T."/>
            <person name="Mittelman R."/>
            <person name="Mlenga V."/>
            <person name="Montmayeur A."/>
            <person name="Mulrain L."/>
            <person name="Navidi A."/>
            <person name="Naylor J."/>
            <person name="Negash T."/>
            <person name="Nguyen T."/>
            <person name="Nguyen N."/>
            <person name="Nicol R."/>
            <person name="Norbu C."/>
            <person name="Norbu N."/>
            <person name="Novod N."/>
            <person name="O'Neill B."/>
            <person name="Osman S."/>
            <person name="Markiewicz E."/>
            <person name="Oyono O.L."/>
            <person name="Patti C."/>
            <person name="Phunkhang P."/>
            <person name="Pierre F."/>
            <person name="Priest M."/>
            <person name="Raghuraman S."/>
            <person name="Rege F."/>
            <person name="Reyes R."/>
            <person name="Rise C."/>
            <person name="Rogov P."/>
            <person name="Ross K."/>
            <person name="Ryan E."/>
            <person name="Settipalli S."/>
            <person name="Shea T."/>
            <person name="Sherpa N."/>
            <person name="Shi L."/>
            <person name="Shih D."/>
            <person name="Sparrow T."/>
            <person name="Spaulding J."/>
            <person name="Stalker J."/>
            <person name="Stange-Thomann N."/>
            <person name="Stavropoulos S."/>
            <person name="Stone C."/>
            <person name="Strader C."/>
            <person name="Tesfaye S."/>
            <person name="Thomson T."/>
            <person name="Thoulutsang Y."/>
            <person name="Thoulutsang D."/>
            <person name="Topham K."/>
            <person name="Topping I."/>
            <person name="Tsamla T."/>
            <person name="Vassiliev H."/>
            <person name="Vo A."/>
            <person name="Wangchuk T."/>
            <person name="Wangdi T."/>
            <person name="Weiand M."/>
            <person name="Wilkinson J."/>
            <person name="Wilson A."/>
            <person name="Yadav S."/>
            <person name="Young G."/>
            <person name="Yu Q."/>
            <person name="Zembek L."/>
            <person name="Zhong D."/>
            <person name="Zimmer A."/>
            <person name="Zwirko Z."/>
            <person name="Jaffe D.B."/>
            <person name="Alvarez P."/>
            <person name="Brockman W."/>
            <person name="Butler J."/>
            <person name="Chin C."/>
            <person name="Gnerre S."/>
            <person name="Grabherr M."/>
            <person name="Kleber M."/>
            <person name="Mauceli E."/>
            <person name="MacCallum I."/>
        </authorList>
    </citation>
    <scope>NUCLEOTIDE SEQUENCE [LARGE SCALE GENOMIC DNA]</scope>
    <source>
        <strain evidence="9">Tucson 14030-0811.24</strain>
    </source>
</reference>
<dbReference type="PROSITE" id="PS50888">
    <property type="entry name" value="BHLH"/>
    <property type="match status" value="1"/>
</dbReference>
<comment type="subcellular location">
    <subcellularLocation>
        <location evidence="1">Nucleus</location>
    </subcellularLocation>
</comment>
<dbReference type="PANTHER" id="PTHR11969:SF99">
    <property type="entry name" value="MAX-BINDING PROTEIN MNT"/>
    <property type="match status" value="1"/>
</dbReference>
<dbReference type="InterPro" id="IPR036638">
    <property type="entry name" value="HLH_DNA-bd_sf"/>
</dbReference>